<organism evidence="1 2">
    <name type="scientific">Staphylococcus petrasii</name>
    <dbReference type="NCBI Taxonomy" id="1276936"/>
    <lineage>
        <taxon>Bacteria</taxon>
        <taxon>Bacillati</taxon>
        <taxon>Bacillota</taxon>
        <taxon>Bacilli</taxon>
        <taxon>Bacillales</taxon>
        <taxon>Staphylococcaceae</taxon>
        <taxon>Staphylococcus</taxon>
    </lineage>
</organism>
<sequence>MYYSNGNYEAFARPKKPENVEGKSAYLIGSGLASLAAACFLIRDGQMDGSKIHVLEELSKPGGSLDGTELPMKGYVVRGGREMENHFECLWDLFRSIPSLEIEGASVLDEFYWLNKEDPNYSRCRVIEKRGHQLATDGDFTLTKQAIKEIVALCLKKEEDLNDVKISDVFTNDFMNSNFWIYWKTMFAFEPWHSAMEMRRYLMRFVHHIGGLADFSALKFTKYNQYESLVRPMIAYLKSHGVQFQYDVQVLDIKVDVTTKEKVAREIQLKRQGQLETITLTPNDLVFVTNGSITESSTYGDNDTPAPPNHQPGGSWNLWRNLAKQSPEFGCPEKFYQDLPDKSWFVSATVTTNNKTIIDTIERICKRNPLSGKTVTGGIITVNDSNWQMSFTINRQQQFKTQPKDEMSVWVYALYSNVEGDYIHKPIVECSGSEICQEWLYHIGIPENLIENLANNHCNSIPVYMPYICSYFMPRAVGDRPLVVPKDSRNLAFIGNFAETERDTVFTTEYSVRTAMEAVYQLLDIDRGVPEVVASEFDLRVLMDALYELNDRKDLTELAEQNRIQQFALNAFLKKIKNTYIEELLQQHKLL</sequence>
<dbReference type="RefSeq" id="WP_103298156.1">
    <property type="nucleotide sequence ID" value="NZ_PPQT01000062.1"/>
</dbReference>
<dbReference type="PANTHER" id="PTHR37417">
    <property type="entry name" value="67 KDA MYOSIN-CROSS-REACTIVE ANTIGEN FAMILY PROTEIN (AFU_ORTHOLOGUE AFUA_5G09970)"/>
    <property type="match status" value="1"/>
</dbReference>
<protein>
    <submittedName>
        <fullName evidence="1">Putative myosin-crossreactive antigen</fullName>
        <ecNumber evidence="1">4.2.1.53</ecNumber>
    </submittedName>
</protein>
<evidence type="ECO:0000313" key="2">
    <source>
        <dbReference type="Proteomes" id="UP000254047"/>
    </source>
</evidence>
<dbReference type="Gene3D" id="3.50.50.60">
    <property type="entry name" value="FAD/NAD(P)-binding domain"/>
    <property type="match status" value="3"/>
</dbReference>
<dbReference type="InterPro" id="IPR036188">
    <property type="entry name" value="FAD/NAD-bd_sf"/>
</dbReference>
<dbReference type="GO" id="GO:0071949">
    <property type="term" value="F:FAD binding"/>
    <property type="evidence" value="ECO:0007669"/>
    <property type="project" value="InterPro"/>
</dbReference>
<gene>
    <name evidence="1" type="ORF">NCTC13830_00284</name>
</gene>
<dbReference type="NCBIfam" id="NF010584">
    <property type="entry name" value="PRK13977.1"/>
    <property type="match status" value="1"/>
</dbReference>
<proteinExistence type="predicted"/>
<dbReference type="SUPFAM" id="SSF51905">
    <property type="entry name" value="FAD/NAD(P)-binding domain"/>
    <property type="match status" value="1"/>
</dbReference>
<dbReference type="GO" id="GO:0050151">
    <property type="term" value="F:oleate hydratase activity"/>
    <property type="evidence" value="ECO:0007669"/>
    <property type="project" value="UniProtKB-EC"/>
</dbReference>
<dbReference type="EC" id="4.2.1.53" evidence="1"/>
<name>A0A380FW80_9STAP</name>
<dbReference type="Proteomes" id="UP000254047">
    <property type="component" value="Unassembled WGS sequence"/>
</dbReference>
<accession>A0A380FW80</accession>
<keyword evidence="1" id="KW-0456">Lyase</keyword>
<dbReference type="EMBL" id="UHDO01000001">
    <property type="protein sequence ID" value="SUM42762.1"/>
    <property type="molecule type" value="Genomic_DNA"/>
</dbReference>
<evidence type="ECO:0000313" key="1">
    <source>
        <dbReference type="EMBL" id="SUM42762.1"/>
    </source>
</evidence>
<dbReference type="InterPro" id="IPR010354">
    <property type="entry name" value="Oleate_hydratase"/>
</dbReference>
<dbReference type="Pfam" id="PF06100">
    <property type="entry name" value="MCRA"/>
    <property type="match status" value="1"/>
</dbReference>
<dbReference type="OrthoDB" id="4540221at2"/>
<dbReference type="PANTHER" id="PTHR37417:SF3">
    <property type="entry name" value="MYOSIN-CROSSREACTIVE PROTEIN"/>
    <property type="match status" value="1"/>
</dbReference>
<reference evidence="1 2" key="1">
    <citation type="submission" date="2018-06" db="EMBL/GenBank/DDBJ databases">
        <authorList>
            <consortium name="Pathogen Informatics"/>
            <person name="Doyle S."/>
        </authorList>
    </citation>
    <scope>NUCLEOTIDE SEQUENCE [LARGE SCALE GENOMIC DNA]</scope>
    <source>
        <strain evidence="1 2">NCTC13830</strain>
    </source>
</reference>
<dbReference type="GO" id="GO:0006631">
    <property type="term" value="P:fatty acid metabolic process"/>
    <property type="evidence" value="ECO:0007669"/>
    <property type="project" value="InterPro"/>
</dbReference>
<dbReference type="AlphaFoldDB" id="A0A380FW80"/>